<dbReference type="AlphaFoldDB" id="A0A8T2X9I8"/>
<dbReference type="Proteomes" id="UP000807159">
    <property type="component" value="Chromosome 14"/>
</dbReference>
<comment type="caution">
    <text evidence="1">The sequence shown here is derived from an EMBL/GenBank/DDBJ whole genome shotgun (WGS) entry which is preliminary data.</text>
</comment>
<gene>
    <name evidence="1" type="ORF">H0E87_024626</name>
</gene>
<dbReference type="PANTHER" id="PTHR34269:SF11">
    <property type="entry name" value="B3 DOMAIN PROTEIN"/>
    <property type="match status" value="1"/>
</dbReference>
<keyword evidence="2" id="KW-1185">Reference proteome</keyword>
<organism evidence="1 2">
    <name type="scientific">Populus deltoides</name>
    <name type="common">Eastern poplar</name>
    <name type="synonym">Eastern cottonwood</name>
    <dbReference type="NCBI Taxonomy" id="3696"/>
    <lineage>
        <taxon>Eukaryota</taxon>
        <taxon>Viridiplantae</taxon>
        <taxon>Streptophyta</taxon>
        <taxon>Embryophyta</taxon>
        <taxon>Tracheophyta</taxon>
        <taxon>Spermatophyta</taxon>
        <taxon>Magnoliopsida</taxon>
        <taxon>eudicotyledons</taxon>
        <taxon>Gunneridae</taxon>
        <taxon>Pentapetalae</taxon>
        <taxon>rosids</taxon>
        <taxon>fabids</taxon>
        <taxon>Malpighiales</taxon>
        <taxon>Salicaceae</taxon>
        <taxon>Saliceae</taxon>
        <taxon>Populus</taxon>
    </lineage>
</organism>
<name>A0A8T2X9I8_POPDE</name>
<reference evidence="1" key="1">
    <citation type="journal article" date="2021" name="J. Hered.">
        <title>Genome Assembly of Salicaceae Populus deltoides (Eastern Cottonwood) I-69 Based on Nanopore Sequencing and Hi-C Technologies.</title>
        <authorList>
            <person name="Bai S."/>
            <person name="Wu H."/>
            <person name="Zhang J."/>
            <person name="Pan Z."/>
            <person name="Zhao W."/>
            <person name="Li Z."/>
            <person name="Tong C."/>
        </authorList>
    </citation>
    <scope>NUCLEOTIDE SEQUENCE</scope>
    <source>
        <tissue evidence="1">Leaf</tissue>
    </source>
</reference>
<dbReference type="EMBL" id="JACEGQ020000014">
    <property type="protein sequence ID" value="KAH8489053.1"/>
    <property type="molecule type" value="Genomic_DNA"/>
</dbReference>
<evidence type="ECO:0000313" key="2">
    <source>
        <dbReference type="Proteomes" id="UP000807159"/>
    </source>
</evidence>
<dbReference type="PANTHER" id="PTHR34269">
    <property type="entry name" value="TRANSCRIPTION FACTOR B3-DOMAIN FAMILY-RELATED"/>
    <property type="match status" value="1"/>
</dbReference>
<dbReference type="InterPro" id="IPR051442">
    <property type="entry name" value="B3_domain"/>
</dbReference>
<protein>
    <submittedName>
        <fullName evidence="1">Uncharacterized protein</fullName>
    </submittedName>
</protein>
<sequence length="156" mass="18123">MSCTAVSNFDDLLNLESMHNWPVNKQLADEDVRSCLTLPTEGVEKYIMPLEQSENLARNPGKTVMAVYDVERSIRYDMKLVKEQEGGYKLEDWDQVSMLRRIQASQGIGMSWRNGMKILLAQVEEYRTNWWSCHLNLAYNFTLISDHCHVGKLFDE</sequence>
<accession>A0A8T2X9I8</accession>
<proteinExistence type="predicted"/>
<evidence type="ECO:0000313" key="1">
    <source>
        <dbReference type="EMBL" id="KAH8489053.1"/>
    </source>
</evidence>